<feature type="transmembrane region" description="Helical" evidence="1">
    <location>
        <begin position="164"/>
        <end position="181"/>
    </location>
</feature>
<evidence type="ECO:0000313" key="2">
    <source>
        <dbReference type="EMBL" id="MBM7587717.1"/>
    </source>
</evidence>
<sequence>MSGKQLFKKRLVKEWKSQWKVIRSVLDWTIAVYLAIPAIIAAVVIYTSAWKNDHLYWSEGIPFFVLLLIILFLLLLGNFRTYLEEADLIFLLQRKQLLYQLKLYGFLYSAFQAIIGVVFLFIAILPILITIYKFSIVATVMLFIAVCAFHFLCLTLKKIIRRRLYKWLVFPLCFILTFLLILFANPIAYGIVSIIGISYLIYYQITQLTKQNHWFLKEIEIEGEERRRYTELILNLSMEVEKDTTKQRRKPILFRHSGRIFRKRNNENGLLELYLKAFLRKKSYVFTYYQLLAVTCTAIILLPLWIKWIVFICFIFFVRSWLHSLYIKMIKSPFFSIVPVKKELSDSVWLRFKKVLTIPAVIFIGSVTVLTSIFSLIY</sequence>
<feature type="transmembrane region" description="Helical" evidence="1">
    <location>
        <begin position="103"/>
        <end position="125"/>
    </location>
</feature>
<evidence type="ECO:0000313" key="3">
    <source>
        <dbReference type="Proteomes" id="UP001646157"/>
    </source>
</evidence>
<comment type="caution">
    <text evidence="2">The sequence shown here is derived from an EMBL/GenBank/DDBJ whole genome shotgun (WGS) entry which is preliminary data.</text>
</comment>
<feature type="transmembrane region" description="Helical" evidence="1">
    <location>
        <begin position="61"/>
        <end position="83"/>
    </location>
</feature>
<feature type="transmembrane region" description="Helical" evidence="1">
    <location>
        <begin position="308"/>
        <end position="327"/>
    </location>
</feature>
<keyword evidence="1" id="KW-0472">Membrane</keyword>
<dbReference type="Pfam" id="PF05975">
    <property type="entry name" value="EcsB"/>
    <property type="match status" value="1"/>
</dbReference>
<name>A0ABS2NIL8_9BACI</name>
<keyword evidence="1" id="KW-0812">Transmembrane</keyword>
<dbReference type="RefSeq" id="WP_205174882.1">
    <property type="nucleotide sequence ID" value="NZ_JAFBDZ010000005.1"/>
</dbReference>
<reference evidence="2 3" key="1">
    <citation type="submission" date="2021-01" db="EMBL/GenBank/DDBJ databases">
        <title>Genomic Encyclopedia of Type Strains, Phase IV (KMG-IV): sequencing the most valuable type-strain genomes for metagenomic binning, comparative biology and taxonomic classification.</title>
        <authorList>
            <person name="Goeker M."/>
        </authorList>
    </citation>
    <scope>NUCLEOTIDE SEQUENCE [LARGE SCALE GENOMIC DNA]</scope>
    <source>
        <strain evidence="2 3">DSM 24834</strain>
    </source>
</reference>
<proteinExistence type="predicted"/>
<keyword evidence="1" id="KW-1133">Transmembrane helix</keyword>
<feature type="transmembrane region" description="Helical" evidence="1">
    <location>
        <begin position="284"/>
        <end position="302"/>
    </location>
</feature>
<protein>
    <submittedName>
        <fullName evidence="2">ABC-type exoprotein transport system permease subunit</fullName>
    </submittedName>
</protein>
<dbReference type="Proteomes" id="UP001646157">
    <property type="component" value="Unassembled WGS sequence"/>
</dbReference>
<dbReference type="InterPro" id="IPR010288">
    <property type="entry name" value="EcsB_ABC"/>
</dbReference>
<accession>A0ABS2NIL8</accession>
<gene>
    <name evidence="2" type="ORF">JOC86_004291</name>
</gene>
<feature type="transmembrane region" description="Helical" evidence="1">
    <location>
        <begin position="131"/>
        <end position="152"/>
    </location>
</feature>
<organism evidence="2 3">
    <name type="scientific">Rossellomorea pakistanensis</name>
    <dbReference type="NCBI Taxonomy" id="992288"/>
    <lineage>
        <taxon>Bacteria</taxon>
        <taxon>Bacillati</taxon>
        <taxon>Bacillota</taxon>
        <taxon>Bacilli</taxon>
        <taxon>Bacillales</taxon>
        <taxon>Bacillaceae</taxon>
        <taxon>Rossellomorea</taxon>
    </lineage>
</organism>
<evidence type="ECO:0000256" key="1">
    <source>
        <dbReference type="SAM" id="Phobius"/>
    </source>
</evidence>
<keyword evidence="3" id="KW-1185">Reference proteome</keyword>
<feature type="transmembrane region" description="Helical" evidence="1">
    <location>
        <begin position="21"/>
        <end position="49"/>
    </location>
</feature>
<dbReference type="EMBL" id="JAFBDZ010000005">
    <property type="protein sequence ID" value="MBM7587717.1"/>
    <property type="molecule type" value="Genomic_DNA"/>
</dbReference>
<feature type="transmembrane region" description="Helical" evidence="1">
    <location>
        <begin position="355"/>
        <end position="377"/>
    </location>
</feature>